<accession>A0ABT1NHZ6</accession>
<evidence type="ECO:0000313" key="3">
    <source>
        <dbReference type="Proteomes" id="UP001651880"/>
    </source>
</evidence>
<organism evidence="2 3">
    <name type="scientific">Lutispora saccharofermentans</name>
    <dbReference type="NCBI Taxonomy" id="3024236"/>
    <lineage>
        <taxon>Bacteria</taxon>
        <taxon>Bacillati</taxon>
        <taxon>Bacillota</taxon>
        <taxon>Clostridia</taxon>
        <taxon>Lutisporales</taxon>
        <taxon>Lutisporaceae</taxon>
        <taxon>Lutispora</taxon>
    </lineage>
</organism>
<evidence type="ECO:0000256" key="1">
    <source>
        <dbReference type="SAM" id="Phobius"/>
    </source>
</evidence>
<sequence length="105" mass="12321">MSRTEERLIKKKLRRKKMRDAMTLFMCFAFFVIMIYVTDVKTSAIMVKKDGKHAVFFQLENKADVRIDIAGETYMFNIEYIIKAVDDALHWSKDAYNKIVNDLGS</sequence>
<feature type="transmembrane region" description="Helical" evidence="1">
    <location>
        <begin position="21"/>
        <end position="38"/>
    </location>
</feature>
<comment type="caution">
    <text evidence="2">The sequence shown here is derived from an EMBL/GenBank/DDBJ whole genome shotgun (WGS) entry which is preliminary data.</text>
</comment>
<dbReference type="RefSeq" id="WP_255228395.1">
    <property type="nucleotide sequence ID" value="NZ_JAJEKE010000015.1"/>
</dbReference>
<protein>
    <submittedName>
        <fullName evidence="2">Uncharacterized protein</fullName>
    </submittedName>
</protein>
<keyword evidence="1" id="KW-0472">Membrane</keyword>
<keyword evidence="1" id="KW-0812">Transmembrane</keyword>
<dbReference type="EMBL" id="JAJEKE010000015">
    <property type="protein sequence ID" value="MCQ1530875.1"/>
    <property type="molecule type" value="Genomic_DNA"/>
</dbReference>
<gene>
    <name evidence="2" type="ORF">LJD61_15150</name>
</gene>
<reference evidence="2 3" key="1">
    <citation type="submission" date="2021-10" db="EMBL/GenBank/DDBJ databases">
        <title>Lutispora strain m25 sp. nov., a thermophilic, non-spore-forming bacterium isolated from a lab-scale methanogenic bioreactor digesting anaerobic sludge.</title>
        <authorList>
            <person name="El Houari A."/>
            <person name="Mcdonald J."/>
        </authorList>
    </citation>
    <scope>NUCLEOTIDE SEQUENCE [LARGE SCALE GENOMIC DNA]</scope>
    <source>
        <strain evidence="3">m25</strain>
    </source>
</reference>
<keyword evidence="1" id="KW-1133">Transmembrane helix</keyword>
<keyword evidence="3" id="KW-1185">Reference proteome</keyword>
<proteinExistence type="predicted"/>
<name>A0ABT1NHZ6_9FIRM</name>
<dbReference type="Proteomes" id="UP001651880">
    <property type="component" value="Unassembled WGS sequence"/>
</dbReference>
<evidence type="ECO:0000313" key="2">
    <source>
        <dbReference type="EMBL" id="MCQ1530875.1"/>
    </source>
</evidence>